<evidence type="ECO:0000313" key="2">
    <source>
        <dbReference type="Proteomes" id="UP000178943"/>
    </source>
</evidence>
<organism evidence="1 2">
    <name type="scientific">Candidatus Fischerbacteria bacterium RBG_13_37_8</name>
    <dbReference type="NCBI Taxonomy" id="1817863"/>
    <lineage>
        <taxon>Bacteria</taxon>
        <taxon>Candidatus Fischeribacteriota</taxon>
    </lineage>
</organism>
<comment type="caution">
    <text evidence="1">The sequence shown here is derived from an EMBL/GenBank/DDBJ whole genome shotgun (WGS) entry which is preliminary data.</text>
</comment>
<gene>
    <name evidence="1" type="ORF">A2Y62_19850</name>
</gene>
<accession>A0A1F5VL85</accession>
<reference evidence="1 2" key="1">
    <citation type="journal article" date="2016" name="Nat. Commun.">
        <title>Thousands of microbial genomes shed light on interconnected biogeochemical processes in an aquifer system.</title>
        <authorList>
            <person name="Anantharaman K."/>
            <person name="Brown C.T."/>
            <person name="Hug L.A."/>
            <person name="Sharon I."/>
            <person name="Castelle C.J."/>
            <person name="Probst A.J."/>
            <person name="Thomas B.C."/>
            <person name="Singh A."/>
            <person name="Wilkins M.J."/>
            <person name="Karaoz U."/>
            <person name="Brodie E.L."/>
            <person name="Williams K.H."/>
            <person name="Hubbard S.S."/>
            <person name="Banfield J.F."/>
        </authorList>
    </citation>
    <scope>NUCLEOTIDE SEQUENCE [LARGE SCALE GENOMIC DNA]</scope>
</reference>
<dbReference type="AlphaFoldDB" id="A0A1F5VL85"/>
<proteinExistence type="predicted"/>
<name>A0A1F5VL85_9BACT</name>
<evidence type="ECO:0000313" key="1">
    <source>
        <dbReference type="EMBL" id="OGF64144.1"/>
    </source>
</evidence>
<protein>
    <submittedName>
        <fullName evidence="1">Uncharacterized protein</fullName>
    </submittedName>
</protein>
<dbReference type="EMBL" id="MFGW01000140">
    <property type="protein sequence ID" value="OGF64144.1"/>
    <property type="molecule type" value="Genomic_DNA"/>
</dbReference>
<sequence>MQVYWNSRSKRLHSLYLKADYEEKAKMLKMIASNFLLNSEKLEPVYRKPFALLARNDECTKWLPDLDRIRNFFYGTIEAQSFFMSIQNFHV</sequence>
<dbReference type="Proteomes" id="UP000178943">
    <property type="component" value="Unassembled WGS sequence"/>
</dbReference>